<dbReference type="PANTHER" id="PTHR30055:SF238">
    <property type="entry name" value="MYCOFACTOCIN BIOSYNTHESIS TRANSCRIPTIONAL REGULATOR MFTR-RELATED"/>
    <property type="match status" value="1"/>
</dbReference>
<evidence type="ECO:0000313" key="7">
    <source>
        <dbReference type="Proteomes" id="UP000237846"/>
    </source>
</evidence>
<evidence type="ECO:0000256" key="3">
    <source>
        <dbReference type="ARBA" id="ARBA00023163"/>
    </source>
</evidence>
<dbReference type="Pfam" id="PF00440">
    <property type="entry name" value="TetR_N"/>
    <property type="match status" value="1"/>
</dbReference>
<sequence>MRERIIDAALRSMRERGVRATTTKTIARLAGISEGSIYNHFAGRSELVVSALAAATEEIRGHAARLGTLVGENTVAENLEDLCAAVIEFFRDVAPIAGSIMGDPELRDWAKDGGVREPSGRSLTPLTGVVELASYLEREHALGRLPREHPWPVLAATLIGACQQYVYLDLLAPGEVLGGSGSEGPLPPEDYARAVVRILLAP</sequence>
<evidence type="ECO:0000256" key="4">
    <source>
        <dbReference type="PROSITE-ProRule" id="PRU00335"/>
    </source>
</evidence>
<feature type="DNA-binding region" description="H-T-H motif" evidence="4">
    <location>
        <begin position="22"/>
        <end position="41"/>
    </location>
</feature>
<keyword evidence="3" id="KW-0804">Transcription</keyword>
<dbReference type="InterPro" id="IPR009057">
    <property type="entry name" value="Homeodomain-like_sf"/>
</dbReference>
<keyword evidence="1" id="KW-0805">Transcription regulation</keyword>
<gene>
    <name evidence="6" type="ORF">CLV72_10558</name>
</gene>
<dbReference type="Proteomes" id="UP000237846">
    <property type="component" value="Unassembled WGS sequence"/>
</dbReference>
<keyword evidence="2 4" id="KW-0238">DNA-binding</keyword>
<dbReference type="SUPFAM" id="SSF46689">
    <property type="entry name" value="Homeodomain-like"/>
    <property type="match status" value="1"/>
</dbReference>
<feature type="domain" description="HTH tetR-type" evidence="5">
    <location>
        <begin position="1"/>
        <end position="59"/>
    </location>
</feature>
<proteinExistence type="predicted"/>
<evidence type="ECO:0000256" key="2">
    <source>
        <dbReference type="ARBA" id="ARBA00023125"/>
    </source>
</evidence>
<evidence type="ECO:0000259" key="5">
    <source>
        <dbReference type="PROSITE" id="PS50977"/>
    </source>
</evidence>
<dbReference type="PROSITE" id="PS50977">
    <property type="entry name" value="HTH_TETR_2"/>
    <property type="match status" value="1"/>
</dbReference>
<dbReference type="GO" id="GO:0000976">
    <property type="term" value="F:transcription cis-regulatory region binding"/>
    <property type="evidence" value="ECO:0007669"/>
    <property type="project" value="TreeGrafter"/>
</dbReference>
<dbReference type="AlphaFoldDB" id="A0A2T0Q205"/>
<evidence type="ECO:0000256" key="1">
    <source>
        <dbReference type="ARBA" id="ARBA00023015"/>
    </source>
</evidence>
<protein>
    <submittedName>
        <fullName evidence="6">TetR family transcriptional regulator</fullName>
    </submittedName>
</protein>
<comment type="caution">
    <text evidence="6">The sequence shown here is derived from an EMBL/GenBank/DDBJ whole genome shotgun (WGS) entry which is preliminary data.</text>
</comment>
<dbReference type="InterPro" id="IPR001647">
    <property type="entry name" value="HTH_TetR"/>
</dbReference>
<dbReference type="PANTHER" id="PTHR30055">
    <property type="entry name" value="HTH-TYPE TRANSCRIPTIONAL REGULATOR RUTR"/>
    <property type="match status" value="1"/>
</dbReference>
<name>A0A2T0Q205_9ACTN</name>
<reference evidence="6 7" key="1">
    <citation type="submission" date="2018-03" db="EMBL/GenBank/DDBJ databases">
        <title>Genomic Encyclopedia of Archaeal and Bacterial Type Strains, Phase II (KMG-II): from individual species to whole genera.</title>
        <authorList>
            <person name="Goeker M."/>
        </authorList>
    </citation>
    <scope>NUCLEOTIDE SEQUENCE [LARGE SCALE GENOMIC DNA]</scope>
    <source>
        <strain evidence="6 7">DSM 45601</strain>
    </source>
</reference>
<dbReference type="PRINTS" id="PR00455">
    <property type="entry name" value="HTHTETR"/>
</dbReference>
<dbReference type="EMBL" id="PVZC01000005">
    <property type="protein sequence ID" value="PRX97708.1"/>
    <property type="molecule type" value="Genomic_DNA"/>
</dbReference>
<dbReference type="GO" id="GO:0003700">
    <property type="term" value="F:DNA-binding transcription factor activity"/>
    <property type="evidence" value="ECO:0007669"/>
    <property type="project" value="TreeGrafter"/>
</dbReference>
<keyword evidence="7" id="KW-1185">Reference proteome</keyword>
<accession>A0A2T0Q205</accession>
<dbReference type="InterPro" id="IPR050109">
    <property type="entry name" value="HTH-type_TetR-like_transc_reg"/>
</dbReference>
<dbReference type="Gene3D" id="1.10.357.10">
    <property type="entry name" value="Tetracycline Repressor, domain 2"/>
    <property type="match status" value="1"/>
</dbReference>
<organism evidence="6 7">
    <name type="scientific">Allonocardiopsis opalescens</name>
    <dbReference type="NCBI Taxonomy" id="1144618"/>
    <lineage>
        <taxon>Bacteria</taxon>
        <taxon>Bacillati</taxon>
        <taxon>Actinomycetota</taxon>
        <taxon>Actinomycetes</taxon>
        <taxon>Streptosporangiales</taxon>
        <taxon>Allonocardiopsis</taxon>
    </lineage>
</organism>
<evidence type="ECO:0000313" key="6">
    <source>
        <dbReference type="EMBL" id="PRX97708.1"/>
    </source>
</evidence>